<dbReference type="InterPro" id="IPR036397">
    <property type="entry name" value="RNaseH_sf"/>
</dbReference>
<dbReference type="InterPro" id="IPR041588">
    <property type="entry name" value="Integrase_H2C2"/>
</dbReference>
<evidence type="ECO:0000313" key="4">
    <source>
        <dbReference type="Proteomes" id="UP000887013"/>
    </source>
</evidence>
<dbReference type="GO" id="GO:0003676">
    <property type="term" value="F:nucleic acid binding"/>
    <property type="evidence" value="ECO:0007669"/>
    <property type="project" value="InterPro"/>
</dbReference>
<protein>
    <recommendedName>
        <fullName evidence="1">RNA-directed DNA polymerase</fullName>
        <ecNumber evidence="1">2.7.7.49</ecNumber>
    </recommendedName>
</protein>
<reference evidence="3" key="1">
    <citation type="submission" date="2020-08" db="EMBL/GenBank/DDBJ databases">
        <title>Multicomponent nature underlies the extraordinary mechanical properties of spider dragline silk.</title>
        <authorList>
            <person name="Kono N."/>
            <person name="Nakamura H."/>
            <person name="Mori M."/>
            <person name="Yoshida Y."/>
            <person name="Ohtoshi R."/>
            <person name="Malay A.D."/>
            <person name="Moran D.A.P."/>
            <person name="Tomita M."/>
            <person name="Numata K."/>
            <person name="Arakawa K."/>
        </authorList>
    </citation>
    <scope>NUCLEOTIDE SEQUENCE</scope>
</reference>
<dbReference type="Pfam" id="PF00665">
    <property type="entry name" value="rve"/>
    <property type="match status" value="1"/>
</dbReference>
<accession>A0A8X6MX90</accession>
<dbReference type="Gene3D" id="3.30.420.10">
    <property type="entry name" value="Ribonuclease H-like superfamily/Ribonuclease H"/>
    <property type="match status" value="1"/>
</dbReference>
<dbReference type="OrthoDB" id="425619at2759"/>
<dbReference type="EMBL" id="BMAW01051778">
    <property type="protein sequence ID" value="GFS82288.1"/>
    <property type="molecule type" value="Genomic_DNA"/>
</dbReference>
<dbReference type="EC" id="2.7.7.49" evidence="1"/>
<dbReference type="InterPro" id="IPR021109">
    <property type="entry name" value="Peptidase_aspartic_dom_sf"/>
</dbReference>
<dbReference type="Pfam" id="PF17921">
    <property type="entry name" value="Integrase_H2C2"/>
    <property type="match status" value="1"/>
</dbReference>
<name>A0A8X6MX90_NEPPI</name>
<comment type="caution">
    <text evidence="3">The sequence shown here is derived from an EMBL/GenBank/DDBJ whole genome shotgun (WGS) entry which is preliminary data.</text>
</comment>
<sequence length="571" mass="65529">MITDQIKRRTPPEMYDHFIDEWTHFKKPDQIASKLDDYENVIASVNRRPRENFQREYSAFIKRPPWEEQKNLPVRRYIPPHSRENTRTPKKEEIKTSTKECYICGLQHLAKNCPKRYKATGVNGYIDRHKQDDQAVTAEIRTEFLLESINKKESSEPKLAMSDLQYVEVAVNGKCATALIDSGSMITVLNSDLISNENNEEGKIILKSAFGEKIEASLSSVQLWIKNKNNEAFSKPIQVLAAITDKIQGQAIIPLNIYQMLKENANETTSDESTSEIYGNCCGGQKSDFITTGRAESGKHILENEECLCLEILFPTQEENEYQHRVSERALLRDQQLKCDTLKAVWKQFNLKKGNFYLRDDLLFHDDRVTGEKVAQLVLPKIRRPQVLKLVHESVFGSHMGFKKTSERIRFNFWWPDLKKDILEYCKSCNNCQLRSQEKATDKIPITPVLRPDLPFEVVNVDIIGEIDPPSARKHEYCLVMIDQHSRWPEAIPLRSLSAKATCDALMEIFMRTGIPNVIASDMGTNFTSKLTQEFMKRLGCTPRFSVPGYAASNGLVEVQQSIKKFIAPRD</sequence>
<dbReference type="FunFam" id="1.10.340.70:FF:000001">
    <property type="entry name" value="Retrovirus-related Pol polyprotein from transposon gypsy-like Protein"/>
    <property type="match status" value="1"/>
</dbReference>
<proteinExistence type="predicted"/>
<evidence type="ECO:0000259" key="2">
    <source>
        <dbReference type="PROSITE" id="PS50994"/>
    </source>
</evidence>
<dbReference type="GO" id="GO:0003964">
    <property type="term" value="F:RNA-directed DNA polymerase activity"/>
    <property type="evidence" value="ECO:0007669"/>
    <property type="project" value="UniProtKB-EC"/>
</dbReference>
<dbReference type="PROSITE" id="PS50994">
    <property type="entry name" value="INTEGRASE"/>
    <property type="match status" value="1"/>
</dbReference>
<gene>
    <name evidence="3" type="primary">TY3B-G</name>
    <name evidence="3" type="ORF">NPIL_576731</name>
</gene>
<organism evidence="3 4">
    <name type="scientific">Nephila pilipes</name>
    <name type="common">Giant wood spider</name>
    <name type="synonym">Nephila maculata</name>
    <dbReference type="NCBI Taxonomy" id="299642"/>
    <lineage>
        <taxon>Eukaryota</taxon>
        <taxon>Metazoa</taxon>
        <taxon>Ecdysozoa</taxon>
        <taxon>Arthropoda</taxon>
        <taxon>Chelicerata</taxon>
        <taxon>Arachnida</taxon>
        <taxon>Araneae</taxon>
        <taxon>Araneomorphae</taxon>
        <taxon>Entelegynae</taxon>
        <taxon>Araneoidea</taxon>
        <taxon>Nephilidae</taxon>
        <taxon>Nephila</taxon>
    </lineage>
</organism>
<dbReference type="PANTHER" id="PTHR37984">
    <property type="entry name" value="PROTEIN CBG26694"/>
    <property type="match status" value="1"/>
</dbReference>
<evidence type="ECO:0000313" key="3">
    <source>
        <dbReference type="EMBL" id="GFS82288.1"/>
    </source>
</evidence>
<dbReference type="InterPro" id="IPR001584">
    <property type="entry name" value="Integrase_cat-core"/>
</dbReference>
<dbReference type="SUPFAM" id="SSF50630">
    <property type="entry name" value="Acid proteases"/>
    <property type="match status" value="1"/>
</dbReference>
<keyword evidence="4" id="KW-1185">Reference proteome</keyword>
<dbReference type="SUPFAM" id="SSF53098">
    <property type="entry name" value="Ribonuclease H-like"/>
    <property type="match status" value="1"/>
</dbReference>
<dbReference type="InterPro" id="IPR050951">
    <property type="entry name" value="Retrovirus_Pol_polyprotein"/>
</dbReference>
<dbReference type="PANTHER" id="PTHR37984:SF15">
    <property type="entry name" value="INTEGRASE CATALYTIC DOMAIN-CONTAINING PROTEIN"/>
    <property type="match status" value="1"/>
</dbReference>
<evidence type="ECO:0000256" key="1">
    <source>
        <dbReference type="ARBA" id="ARBA00012493"/>
    </source>
</evidence>
<feature type="domain" description="Integrase catalytic" evidence="2">
    <location>
        <begin position="451"/>
        <end position="571"/>
    </location>
</feature>
<dbReference type="InterPro" id="IPR012337">
    <property type="entry name" value="RNaseH-like_sf"/>
</dbReference>
<dbReference type="Gene3D" id="1.10.340.70">
    <property type="match status" value="1"/>
</dbReference>
<dbReference type="Gene3D" id="2.40.70.10">
    <property type="entry name" value="Acid Proteases"/>
    <property type="match status" value="1"/>
</dbReference>
<dbReference type="Proteomes" id="UP000887013">
    <property type="component" value="Unassembled WGS sequence"/>
</dbReference>
<dbReference type="GO" id="GO:0015074">
    <property type="term" value="P:DNA integration"/>
    <property type="evidence" value="ECO:0007669"/>
    <property type="project" value="InterPro"/>
</dbReference>
<dbReference type="AlphaFoldDB" id="A0A8X6MX90"/>